<comment type="caution">
    <text evidence="1">The sequence shown here is derived from an EMBL/GenBank/DDBJ whole genome shotgun (WGS) entry which is preliminary data.</text>
</comment>
<sequence length="45" mass="5042">MHDIDEAYVTYARQFRDVPPTAPVLRLAGADEDENAEPQVVRGID</sequence>
<name>A0ABW2JY09_9ACTN</name>
<protein>
    <submittedName>
        <fullName evidence="1">Uncharacterized protein</fullName>
    </submittedName>
</protein>
<dbReference type="RefSeq" id="WP_381840534.1">
    <property type="nucleotide sequence ID" value="NZ_JBHTCF010000031.1"/>
</dbReference>
<reference evidence="2" key="1">
    <citation type="journal article" date="2019" name="Int. J. Syst. Evol. Microbiol.">
        <title>The Global Catalogue of Microorganisms (GCM) 10K type strain sequencing project: providing services to taxonomists for standard genome sequencing and annotation.</title>
        <authorList>
            <consortium name="The Broad Institute Genomics Platform"/>
            <consortium name="The Broad Institute Genome Sequencing Center for Infectious Disease"/>
            <person name="Wu L."/>
            <person name="Ma J."/>
        </authorList>
    </citation>
    <scope>NUCLEOTIDE SEQUENCE [LARGE SCALE GENOMIC DNA]</scope>
    <source>
        <strain evidence="2">SYNS20</strain>
    </source>
</reference>
<dbReference type="EMBL" id="JBHTCF010000031">
    <property type="protein sequence ID" value="MFC7310291.1"/>
    <property type="molecule type" value="Genomic_DNA"/>
</dbReference>
<proteinExistence type="predicted"/>
<accession>A0ABW2JY09</accession>
<dbReference type="Proteomes" id="UP001596523">
    <property type="component" value="Unassembled WGS sequence"/>
</dbReference>
<gene>
    <name evidence="1" type="ORF">ACFQVC_39530</name>
</gene>
<evidence type="ECO:0000313" key="1">
    <source>
        <dbReference type="EMBL" id="MFC7310291.1"/>
    </source>
</evidence>
<evidence type="ECO:0000313" key="2">
    <source>
        <dbReference type="Proteomes" id="UP001596523"/>
    </source>
</evidence>
<organism evidence="1 2">
    <name type="scientific">Streptomyces monticola</name>
    <dbReference type="NCBI Taxonomy" id="2666263"/>
    <lineage>
        <taxon>Bacteria</taxon>
        <taxon>Bacillati</taxon>
        <taxon>Actinomycetota</taxon>
        <taxon>Actinomycetes</taxon>
        <taxon>Kitasatosporales</taxon>
        <taxon>Streptomycetaceae</taxon>
        <taxon>Streptomyces</taxon>
    </lineage>
</organism>
<keyword evidence="2" id="KW-1185">Reference proteome</keyword>